<evidence type="ECO:0000313" key="6">
    <source>
        <dbReference type="Proteomes" id="UP000007305"/>
    </source>
</evidence>
<dbReference type="EnsemblPlants" id="Zm00001eb423340_T001">
    <property type="protein sequence ID" value="Zm00001eb423340_P001"/>
    <property type="gene ID" value="Zm00001eb423340"/>
</dbReference>
<organism evidence="5 6">
    <name type="scientific">Zea mays</name>
    <name type="common">Maize</name>
    <dbReference type="NCBI Taxonomy" id="4577"/>
    <lineage>
        <taxon>Eukaryota</taxon>
        <taxon>Viridiplantae</taxon>
        <taxon>Streptophyta</taxon>
        <taxon>Embryophyta</taxon>
        <taxon>Tracheophyta</taxon>
        <taxon>Spermatophyta</taxon>
        <taxon>Magnoliopsida</taxon>
        <taxon>Liliopsida</taxon>
        <taxon>Poales</taxon>
        <taxon>Poaceae</taxon>
        <taxon>PACMAD clade</taxon>
        <taxon>Panicoideae</taxon>
        <taxon>Andropogonodae</taxon>
        <taxon>Andropogoneae</taxon>
        <taxon>Tripsacinae</taxon>
        <taxon>Zea</taxon>
    </lineage>
</organism>
<dbReference type="InterPro" id="IPR011234">
    <property type="entry name" value="Fumarylacetoacetase-like_C"/>
</dbReference>
<dbReference type="AlphaFoldDB" id="A0A804UM63"/>
<dbReference type="InParanoid" id="A0A804UM63"/>
<feature type="compositionally biased region" description="Pro residues" evidence="3">
    <location>
        <begin position="7"/>
        <end position="16"/>
    </location>
</feature>
<dbReference type="Proteomes" id="UP000007305">
    <property type="component" value="Chromosome 10"/>
</dbReference>
<dbReference type="PANTHER" id="PTHR11820:SF7">
    <property type="entry name" value="ACYLPYRUVASE FAHD1, MITOCHONDRIAL"/>
    <property type="match status" value="1"/>
</dbReference>
<sequence>MLTYPTPRRPPCPPSRSPGDHWSSLSRGLDVPNLTKRCGRFVSTTLCPRRFDLRLHIHREHEAGKTETSSSSPCTTVVAILRCFISPTKSLCRGETCSCFAPPHPLLRTSVTQQPLPLQQRPCPSSVLARVWISSPHTLHLLSHAAAAPSTPTIAARRSALGLHDAPYTQWRGANFLATGEHNGHGGGCPSLRPVAGPRRKVANDTVEPILFLKPTSSFLHAGVATVAVEIPEPLKSLHHKAELAVVISWRGHDVPEASAMDFVRGNREPTQDNLRLPEIKGKFDPSKAAALGLRPGPKYRELQVGNSIQSDQFDEMHRESSMSFKTMDDGQVLYVVRLVIAKVLRSLQSIYELESVGSVSGGVSLIAVVKAAAVRADNSHLGGI</sequence>
<dbReference type="InterPro" id="IPR036663">
    <property type="entry name" value="Fumarylacetoacetase_C_sf"/>
</dbReference>
<dbReference type="Pfam" id="PF01557">
    <property type="entry name" value="FAA_hydrolase"/>
    <property type="match status" value="1"/>
</dbReference>
<keyword evidence="2" id="KW-0479">Metal-binding</keyword>
<evidence type="ECO:0000256" key="1">
    <source>
        <dbReference type="ARBA" id="ARBA00010211"/>
    </source>
</evidence>
<dbReference type="GO" id="GO:0046872">
    <property type="term" value="F:metal ion binding"/>
    <property type="evidence" value="ECO:0007669"/>
    <property type="project" value="UniProtKB-KW"/>
</dbReference>
<name>A0A804UM63_MAIZE</name>
<dbReference type="GO" id="GO:0003824">
    <property type="term" value="F:catalytic activity"/>
    <property type="evidence" value="ECO:0007669"/>
    <property type="project" value="InterPro"/>
</dbReference>
<reference evidence="6" key="1">
    <citation type="journal article" date="2009" name="Science">
        <title>The B73 maize genome: complexity, diversity, and dynamics.</title>
        <authorList>
            <person name="Schnable P.S."/>
            <person name="Ware D."/>
            <person name="Fulton R.S."/>
            <person name="Stein J.C."/>
            <person name="Wei F."/>
            <person name="Pasternak S."/>
            <person name="Liang C."/>
            <person name="Zhang J."/>
            <person name="Fulton L."/>
            <person name="Graves T.A."/>
            <person name="Minx P."/>
            <person name="Reily A.D."/>
            <person name="Courtney L."/>
            <person name="Kruchowski S.S."/>
            <person name="Tomlinson C."/>
            <person name="Strong C."/>
            <person name="Delehaunty K."/>
            <person name="Fronick C."/>
            <person name="Courtney B."/>
            <person name="Rock S.M."/>
            <person name="Belter E."/>
            <person name="Du F."/>
            <person name="Kim K."/>
            <person name="Abbott R.M."/>
            <person name="Cotton M."/>
            <person name="Levy A."/>
            <person name="Marchetto P."/>
            <person name="Ochoa K."/>
            <person name="Jackson S.M."/>
            <person name="Gillam B."/>
            <person name="Chen W."/>
            <person name="Yan L."/>
            <person name="Higginbotham J."/>
            <person name="Cardenas M."/>
            <person name="Waligorski J."/>
            <person name="Applebaum E."/>
            <person name="Phelps L."/>
            <person name="Falcone J."/>
            <person name="Kanchi K."/>
            <person name="Thane T."/>
            <person name="Scimone A."/>
            <person name="Thane N."/>
            <person name="Henke J."/>
            <person name="Wang T."/>
            <person name="Ruppert J."/>
            <person name="Shah N."/>
            <person name="Rotter K."/>
            <person name="Hodges J."/>
            <person name="Ingenthron E."/>
            <person name="Cordes M."/>
            <person name="Kohlberg S."/>
            <person name="Sgro J."/>
            <person name="Delgado B."/>
            <person name="Mead K."/>
            <person name="Chinwalla A."/>
            <person name="Leonard S."/>
            <person name="Crouse K."/>
            <person name="Collura K."/>
            <person name="Kudrna D."/>
            <person name="Currie J."/>
            <person name="He R."/>
            <person name="Angelova A."/>
            <person name="Rajasekar S."/>
            <person name="Mueller T."/>
            <person name="Lomeli R."/>
            <person name="Scara G."/>
            <person name="Ko A."/>
            <person name="Delaney K."/>
            <person name="Wissotski M."/>
            <person name="Lopez G."/>
            <person name="Campos D."/>
            <person name="Braidotti M."/>
            <person name="Ashley E."/>
            <person name="Golser W."/>
            <person name="Kim H."/>
            <person name="Lee S."/>
            <person name="Lin J."/>
            <person name="Dujmic Z."/>
            <person name="Kim W."/>
            <person name="Talag J."/>
            <person name="Zuccolo A."/>
            <person name="Fan C."/>
            <person name="Sebastian A."/>
            <person name="Kramer M."/>
            <person name="Spiegel L."/>
            <person name="Nascimento L."/>
            <person name="Zutavern T."/>
            <person name="Miller B."/>
            <person name="Ambroise C."/>
            <person name="Muller S."/>
            <person name="Spooner W."/>
            <person name="Narechania A."/>
            <person name="Ren L."/>
            <person name="Wei S."/>
            <person name="Kumari S."/>
            <person name="Faga B."/>
            <person name="Levy M.J."/>
            <person name="McMahan L."/>
            <person name="Van Buren P."/>
            <person name="Vaughn M.W."/>
            <person name="Ying K."/>
            <person name="Yeh C.-T."/>
            <person name="Emrich S.J."/>
            <person name="Jia Y."/>
            <person name="Kalyanaraman A."/>
            <person name="Hsia A.-P."/>
            <person name="Barbazuk W.B."/>
            <person name="Baucom R.S."/>
            <person name="Brutnell T.P."/>
            <person name="Carpita N.C."/>
            <person name="Chaparro C."/>
            <person name="Chia J.-M."/>
            <person name="Deragon J.-M."/>
            <person name="Estill J.C."/>
            <person name="Fu Y."/>
            <person name="Jeddeloh J.A."/>
            <person name="Han Y."/>
            <person name="Lee H."/>
            <person name="Li P."/>
            <person name="Lisch D.R."/>
            <person name="Liu S."/>
            <person name="Liu Z."/>
            <person name="Nagel D.H."/>
            <person name="McCann M.C."/>
            <person name="SanMiguel P."/>
            <person name="Myers A.M."/>
            <person name="Nettleton D."/>
            <person name="Nguyen J."/>
            <person name="Penning B.W."/>
            <person name="Ponnala L."/>
            <person name="Schneider K.L."/>
            <person name="Schwartz D.C."/>
            <person name="Sharma A."/>
            <person name="Soderlund C."/>
            <person name="Springer N.M."/>
            <person name="Sun Q."/>
            <person name="Wang H."/>
            <person name="Waterman M."/>
            <person name="Westerman R."/>
            <person name="Wolfgruber T.K."/>
            <person name="Yang L."/>
            <person name="Yu Y."/>
            <person name="Zhang L."/>
            <person name="Zhou S."/>
            <person name="Zhu Q."/>
            <person name="Bennetzen J.L."/>
            <person name="Dawe R.K."/>
            <person name="Jiang J."/>
            <person name="Jiang N."/>
            <person name="Presting G.G."/>
            <person name="Wessler S.R."/>
            <person name="Aluru S."/>
            <person name="Martienssen R.A."/>
            <person name="Clifton S.W."/>
            <person name="McCombie W.R."/>
            <person name="Wing R.A."/>
            <person name="Wilson R.K."/>
        </authorList>
    </citation>
    <scope>NUCLEOTIDE SEQUENCE [LARGE SCALE GENOMIC DNA]</scope>
    <source>
        <strain evidence="6">cv. B73</strain>
    </source>
</reference>
<accession>A0A804UM63</accession>
<proteinExistence type="inferred from homology"/>
<dbReference type="Gene3D" id="3.90.850.10">
    <property type="entry name" value="Fumarylacetoacetase-like, C-terminal domain"/>
    <property type="match status" value="1"/>
</dbReference>
<reference evidence="5" key="3">
    <citation type="submission" date="2021-05" db="UniProtKB">
        <authorList>
            <consortium name="EnsemblPlants"/>
        </authorList>
    </citation>
    <scope>IDENTIFICATION</scope>
    <source>
        <strain evidence="5">cv. B73</strain>
    </source>
</reference>
<dbReference type="PANTHER" id="PTHR11820">
    <property type="entry name" value="ACYLPYRUVASE"/>
    <property type="match status" value="1"/>
</dbReference>
<evidence type="ECO:0000313" key="5">
    <source>
        <dbReference type="EnsemblPlants" id="Zm00001eb423340_P001"/>
    </source>
</evidence>
<evidence type="ECO:0000256" key="3">
    <source>
        <dbReference type="SAM" id="MobiDB-lite"/>
    </source>
</evidence>
<protein>
    <recommendedName>
        <fullName evidence="4">Fumarylacetoacetase-like C-terminal domain-containing protein</fullName>
    </recommendedName>
</protein>
<comment type="similarity">
    <text evidence="1">Belongs to the FAH family.</text>
</comment>
<feature type="region of interest" description="Disordered" evidence="3">
    <location>
        <begin position="1"/>
        <end position="26"/>
    </location>
</feature>
<dbReference type="SUPFAM" id="SSF56529">
    <property type="entry name" value="FAH"/>
    <property type="match status" value="1"/>
</dbReference>
<evidence type="ECO:0000256" key="2">
    <source>
        <dbReference type="ARBA" id="ARBA00022723"/>
    </source>
</evidence>
<dbReference type="Gramene" id="Zm00001eb423340_T001">
    <property type="protein sequence ID" value="Zm00001eb423340_P001"/>
    <property type="gene ID" value="Zm00001eb423340"/>
</dbReference>
<feature type="domain" description="Fumarylacetoacetase-like C-terminal" evidence="4">
    <location>
        <begin position="205"/>
        <end position="266"/>
    </location>
</feature>
<reference evidence="5" key="2">
    <citation type="submission" date="2019-07" db="EMBL/GenBank/DDBJ databases">
        <authorList>
            <person name="Seetharam A."/>
            <person name="Woodhouse M."/>
            <person name="Cannon E."/>
        </authorList>
    </citation>
    <scope>NUCLEOTIDE SEQUENCE [LARGE SCALE GENOMIC DNA]</scope>
    <source>
        <strain evidence="5">cv. B73</strain>
    </source>
</reference>
<evidence type="ECO:0000259" key="4">
    <source>
        <dbReference type="Pfam" id="PF01557"/>
    </source>
</evidence>
<keyword evidence="6" id="KW-1185">Reference proteome</keyword>